<keyword evidence="5" id="KW-1185">Reference proteome</keyword>
<evidence type="ECO:0000256" key="3">
    <source>
        <dbReference type="SAM" id="SignalP"/>
    </source>
</evidence>
<dbReference type="SUPFAM" id="SSF111369">
    <property type="entry name" value="HlyD-like secretion proteins"/>
    <property type="match status" value="1"/>
</dbReference>
<dbReference type="Gene3D" id="1.10.287.470">
    <property type="entry name" value="Helix hairpin bin"/>
    <property type="match status" value="1"/>
</dbReference>
<dbReference type="NCBIfam" id="TIGR01730">
    <property type="entry name" value="RND_mfp"/>
    <property type="match status" value="1"/>
</dbReference>
<sequence length="389" mass="43096">MKTIMKAIYIISLLTAAALSACSLKPQEEEIQKDSIADLAVTLSAAQLKHIHLSTTKIEKKKLGASIEVNGMLDVPPQNLITVSALLGGFIKTTSMLQGIHVKKGEVIAQIQNPEFITIQQNYLENKSRLGYLEQEYKRQEELSKENVAAAKTFQQATADYHSAVATNGALKEKLKMIGINPDGLNQNNIKSIVNIYSPINGYVTVVNINIGSYLNPQDIICEIVDTDHLHAELTVFEKDITKVKVGQKVVFKIVNGNDADRFAHVYLINHKISADRTVRVHAHLDKDDPTLIPNMYLKAFIQVDEYETLAVPSKALVEFDGASYLFVESVSNGEAHTYKAVEVKKGISEGNFTAIEFLSEGDTFKDKNVVVDGSYDLLAKMRNVEEEE</sequence>
<dbReference type="GO" id="GO:0060003">
    <property type="term" value="P:copper ion export"/>
    <property type="evidence" value="ECO:0007669"/>
    <property type="project" value="TreeGrafter"/>
</dbReference>
<dbReference type="KEGG" id="chu:CHU_0162"/>
<protein>
    <submittedName>
        <fullName evidence="4">Cation efflux system protein</fullName>
    </submittedName>
</protein>
<keyword evidence="3" id="KW-0732">Signal</keyword>
<dbReference type="InterPro" id="IPR006143">
    <property type="entry name" value="RND_pump_MFP"/>
</dbReference>
<dbReference type="Proteomes" id="UP000001822">
    <property type="component" value="Chromosome"/>
</dbReference>
<evidence type="ECO:0000256" key="2">
    <source>
        <dbReference type="ARBA" id="ARBA00022448"/>
    </source>
</evidence>
<evidence type="ECO:0000313" key="4">
    <source>
        <dbReference type="EMBL" id="ABG57454.1"/>
    </source>
</evidence>
<dbReference type="Gene3D" id="2.40.50.100">
    <property type="match status" value="1"/>
</dbReference>
<dbReference type="AlphaFoldDB" id="A0A6N4SMG4"/>
<dbReference type="InterPro" id="IPR051909">
    <property type="entry name" value="MFP_Cation_Efflux"/>
</dbReference>
<dbReference type="Gene3D" id="2.40.420.20">
    <property type="match status" value="1"/>
</dbReference>
<keyword evidence="2" id="KW-0813">Transport</keyword>
<feature type="chain" id="PRO_5026652251" evidence="3">
    <location>
        <begin position="22"/>
        <end position="389"/>
    </location>
</feature>
<evidence type="ECO:0000313" key="5">
    <source>
        <dbReference type="Proteomes" id="UP000001822"/>
    </source>
</evidence>
<gene>
    <name evidence="4" type="ordered locus">CHU_0162</name>
</gene>
<dbReference type="GO" id="GO:0015679">
    <property type="term" value="P:plasma membrane copper ion transport"/>
    <property type="evidence" value="ECO:0007669"/>
    <property type="project" value="TreeGrafter"/>
</dbReference>
<dbReference type="GO" id="GO:0016020">
    <property type="term" value="C:membrane"/>
    <property type="evidence" value="ECO:0007669"/>
    <property type="project" value="InterPro"/>
</dbReference>
<dbReference type="PANTHER" id="PTHR30097">
    <property type="entry name" value="CATION EFFLUX SYSTEM PROTEIN CUSB"/>
    <property type="match status" value="1"/>
</dbReference>
<accession>A0A6N4SMG4</accession>
<dbReference type="PANTHER" id="PTHR30097:SF4">
    <property type="entry name" value="SLR6042 PROTEIN"/>
    <property type="match status" value="1"/>
</dbReference>
<dbReference type="GO" id="GO:0030313">
    <property type="term" value="C:cell envelope"/>
    <property type="evidence" value="ECO:0007669"/>
    <property type="project" value="TreeGrafter"/>
</dbReference>
<evidence type="ECO:0000256" key="1">
    <source>
        <dbReference type="ARBA" id="ARBA00009477"/>
    </source>
</evidence>
<dbReference type="PROSITE" id="PS51257">
    <property type="entry name" value="PROKAR_LIPOPROTEIN"/>
    <property type="match status" value="1"/>
</dbReference>
<proteinExistence type="inferred from homology"/>
<comment type="similarity">
    <text evidence="1">Belongs to the membrane fusion protein (MFP) (TC 8.A.1) family.</text>
</comment>
<dbReference type="GO" id="GO:0022857">
    <property type="term" value="F:transmembrane transporter activity"/>
    <property type="evidence" value="ECO:0007669"/>
    <property type="project" value="InterPro"/>
</dbReference>
<reference evidence="4 5" key="1">
    <citation type="journal article" date="2007" name="Appl. Environ. Microbiol.">
        <title>Genome sequence of the cellulolytic gliding bacterium Cytophaga hutchinsonii.</title>
        <authorList>
            <person name="Xie G."/>
            <person name="Bruce D.C."/>
            <person name="Challacombe J.F."/>
            <person name="Chertkov O."/>
            <person name="Detter J.C."/>
            <person name="Gilna P."/>
            <person name="Han C.S."/>
            <person name="Lucas S."/>
            <person name="Misra M."/>
            <person name="Myers G.L."/>
            <person name="Richardson P."/>
            <person name="Tapia R."/>
            <person name="Thayer N."/>
            <person name="Thompson L.S."/>
            <person name="Brettin T.S."/>
            <person name="Henrissat B."/>
            <person name="Wilson D.B."/>
            <person name="McBride M.J."/>
        </authorList>
    </citation>
    <scope>NUCLEOTIDE SEQUENCE [LARGE SCALE GENOMIC DNA]</scope>
    <source>
        <strain evidence="5">ATCC 33406 / DSM 1761 / CIP 103989 / NBRC 15051 / NCIMB 9469 / D465</strain>
    </source>
</reference>
<name>A0A6N4SMG4_CYTH3</name>
<organism evidence="4 5">
    <name type="scientific">Cytophaga hutchinsonii (strain ATCC 33406 / DSM 1761 / CIP 103989 / NBRC 15051 / NCIMB 9469 / D465)</name>
    <dbReference type="NCBI Taxonomy" id="269798"/>
    <lineage>
        <taxon>Bacteria</taxon>
        <taxon>Pseudomonadati</taxon>
        <taxon>Bacteroidota</taxon>
        <taxon>Cytophagia</taxon>
        <taxon>Cytophagales</taxon>
        <taxon>Cytophagaceae</taxon>
        <taxon>Cytophaga</taxon>
    </lineage>
</organism>
<feature type="signal peptide" evidence="3">
    <location>
        <begin position="1"/>
        <end position="21"/>
    </location>
</feature>
<dbReference type="EMBL" id="CP000383">
    <property type="protein sequence ID" value="ABG57454.1"/>
    <property type="molecule type" value="Genomic_DNA"/>
</dbReference>